<reference evidence="2 3" key="2">
    <citation type="submission" date="2019-03" db="EMBL/GenBank/DDBJ databases">
        <title>Genomic Encyclopedia of Type Strains, Phase IV (KMG-IV): sequencing the most valuable type-strain genomes for metagenomic binning, comparative biology and taxonomic classification.</title>
        <authorList>
            <person name="Goeker M."/>
        </authorList>
    </citation>
    <scope>NUCLEOTIDE SEQUENCE [LARGE SCALE GENOMIC DNA]</scope>
    <source>
        <strain evidence="2 3">DSM 103426</strain>
    </source>
</reference>
<proteinExistence type="predicted"/>
<organism evidence="2 3">
    <name type="scientific">Faecalimonas umbilicata</name>
    <dbReference type="NCBI Taxonomy" id="1912855"/>
    <lineage>
        <taxon>Bacteria</taxon>
        <taxon>Bacillati</taxon>
        <taxon>Bacillota</taxon>
        <taxon>Clostridia</taxon>
        <taxon>Lachnospirales</taxon>
        <taxon>Lachnospiraceae</taxon>
        <taxon>Faecalimonas</taxon>
    </lineage>
</organism>
<reference evidence="1 4" key="1">
    <citation type="journal article" date="2018" name="Int. J. Syst. Evol. Microbiol.">
        <title>Draft Genome Sequence of Faecalimonas umbilicata JCM 30896T, an Acetate-Producing Bacterium Isolated from Human Feces.</title>
        <authorList>
            <person name="Sakamoto M."/>
            <person name="Ikeyama N."/>
            <person name="Yuki M."/>
            <person name="Ohkuma M."/>
        </authorList>
    </citation>
    <scope>NUCLEOTIDE SEQUENCE [LARGE SCALE GENOMIC DNA]</scope>
    <source>
        <strain evidence="1 4">EGH7</strain>
    </source>
</reference>
<name>A0A4R3JQH4_9FIRM</name>
<comment type="caution">
    <text evidence="2">The sequence shown here is derived from an EMBL/GenBank/DDBJ whole genome shotgun (WGS) entry which is preliminary data.</text>
</comment>
<keyword evidence="4" id="KW-1185">Reference proteome</keyword>
<evidence type="ECO:0008006" key="5">
    <source>
        <dbReference type="Google" id="ProtNLM"/>
    </source>
</evidence>
<evidence type="ECO:0000313" key="3">
    <source>
        <dbReference type="Proteomes" id="UP000294613"/>
    </source>
</evidence>
<accession>A0A4R3JQH4</accession>
<protein>
    <recommendedName>
        <fullName evidence="5">Peptidase C39-like protein</fullName>
    </recommendedName>
</protein>
<evidence type="ECO:0000313" key="4">
    <source>
        <dbReference type="Proteomes" id="UP000702954"/>
    </source>
</evidence>
<dbReference type="EMBL" id="BHEO01000002">
    <property type="protein sequence ID" value="GBU03589.1"/>
    <property type="molecule type" value="Genomic_DNA"/>
</dbReference>
<dbReference type="Proteomes" id="UP000702954">
    <property type="component" value="Unassembled WGS sequence"/>
</dbReference>
<dbReference type="Proteomes" id="UP000294613">
    <property type="component" value="Unassembled WGS sequence"/>
</dbReference>
<dbReference type="AlphaFoldDB" id="A0A4R3JQH4"/>
<evidence type="ECO:0000313" key="2">
    <source>
        <dbReference type="EMBL" id="TCS69092.1"/>
    </source>
</evidence>
<dbReference type="EMBL" id="SLZV01000005">
    <property type="protein sequence ID" value="TCS69092.1"/>
    <property type="molecule type" value="Genomic_DNA"/>
</dbReference>
<gene>
    <name evidence="2" type="ORF">EDD74_10579</name>
    <name evidence="1" type="ORF">FAEUMB_01300</name>
</gene>
<evidence type="ECO:0000313" key="1">
    <source>
        <dbReference type="EMBL" id="GBU03589.1"/>
    </source>
</evidence>
<sequence length="834" mass="93720">MKEKVKRAGILTFVFLIAVIVFSFLTNQGNADMTADMGGATLPRIQIVSGEYEINPLVGYVSEMNVGKMRSTITPVDFQSGITLRIEEGVLPIKALTYEVCSSDGKEILYKEKRKEIGEEPSLTFPGLELADREAILKLTLHTEKQDIYYYTRICTKEGTDSDACLAFAERFHNMTFGKENTESIAAYLENGTEDDETENLQKVTIHSDAEHLTWGELRPQIKGEVSRSIKEISGNYMTIVYDYEVECAGEQDETEVYQIREYLKVRYAEGTEYLLDYERTMEQELDASGNVLDNNGILLGIAKEELPYMANEAGTIVSFVQAGELWNYNQSQDALSLVFSFADSEGYDIRNLCKEHEIQIVSVNEQGDTTFKVIGYMNRGEHEGEVGTAIYFFDIEKNFVEEKAFIPDNISSEILLKEQEQLVYYNEQQEVLYAMKEGTLYKVDLEKGKKEALVENLEKDQYVSSKDGRLLAYQTVSSLENAEEVKVLDFVTGKERTVTCSSGEFIRPLGFISEDFVYGIGRKEDAGAFVTGEHVCPMYKLEIRDTDNEVVKTYQADQVYVTGVTVEEKMLILDRVVKNESVYTAVAKDYITSNEEVEKSNISVETYTSDEKERQVRIKYESGISDKKPKLLKPKQVLFENPVLIPFEEEGEAEVFYTYGKGKLLGIYASAADAIRQANENQGLVVSESQKYVWERGNRSLVYDIAGVDLSPYQEGNTLAAALNRLFAYEGKTVDAAGEMAAGKKPIEILQEQFLGNVLDLHGCSPEELCYILGKGTPIIAMTDLNNAVLLIGYNDSMITYVKPDTGEKVSVPYEELEALTVASGNTYLGYLK</sequence>
<dbReference type="RefSeq" id="WP_009263778.1">
    <property type="nucleotide sequence ID" value="NZ_BHEO01000002.1"/>
</dbReference>